<evidence type="ECO:0000256" key="1">
    <source>
        <dbReference type="PROSITE-ProRule" id="PRU00339"/>
    </source>
</evidence>
<dbReference type="SUPFAM" id="SSF48452">
    <property type="entry name" value="TPR-like"/>
    <property type="match status" value="1"/>
</dbReference>
<dbReference type="SMART" id="SM00028">
    <property type="entry name" value="TPR"/>
    <property type="match status" value="3"/>
</dbReference>
<dbReference type="PROSITE" id="PS50005">
    <property type="entry name" value="TPR"/>
    <property type="match status" value="1"/>
</dbReference>
<keyword evidence="4" id="KW-1185">Reference proteome</keyword>
<evidence type="ECO:0000313" key="3">
    <source>
        <dbReference type="EMBL" id="UUY03774.1"/>
    </source>
</evidence>
<evidence type="ECO:0000256" key="2">
    <source>
        <dbReference type="SAM" id="Phobius"/>
    </source>
</evidence>
<dbReference type="Proteomes" id="UP001058860">
    <property type="component" value="Chromosome"/>
</dbReference>
<dbReference type="EMBL" id="CP088295">
    <property type="protein sequence ID" value="UUY03774.1"/>
    <property type="molecule type" value="Genomic_DNA"/>
</dbReference>
<gene>
    <name evidence="3" type="ORF">LRS13_24455</name>
</gene>
<dbReference type="InterPro" id="IPR019734">
    <property type="entry name" value="TPR_rpt"/>
</dbReference>
<feature type="transmembrane region" description="Helical" evidence="2">
    <location>
        <begin position="226"/>
        <end position="247"/>
    </location>
</feature>
<sequence length="281" mass="30001">MSSLELVEHLLGVGRPQDALRELERLGPDEAGTIVALYLRGYAHLNTGQADAAVHDAQAGLQAAPDDIALLYLLSVAQAERGDLAAAEAAILSALGHAADDADLLAQYARILMRAGELEKAGRVLATARASAPGSQDVLRCHIDLAYLRGDTAEAEGLTHLLLAEDAESARGHQMLGAIALERGDLPAAEQRLGEAVRLEPVHDEVADTARAARILQRPYYWPVRFFNRFGAAPTWVAAICLIVGLRAAGLELAAGLFGTTWLIVCAWSWAAGSRLEHQLR</sequence>
<reference evidence="4" key="1">
    <citation type="submission" date="2021-11" db="EMBL/GenBank/DDBJ databases">
        <title>Cultivation dependent microbiological survey of springs from the worlds oldest radium mine currently devoted to the extraction of radon-saturated water.</title>
        <authorList>
            <person name="Kapinusova G."/>
            <person name="Smrhova T."/>
            <person name="Strejcek M."/>
            <person name="Suman J."/>
            <person name="Jani K."/>
            <person name="Pajer P."/>
            <person name="Uhlik O."/>
        </authorList>
    </citation>
    <scope>NUCLEOTIDE SEQUENCE [LARGE SCALE GENOMIC DNA]</scope>
    <source>
        <strain evidence="4">J379</strain>
    </source>
</reference>
<keyword evidence="1" id="KW-0802">TPR repeat</keyword>
<keyword evidence="2" id="KW-0812">Transmembrane</keyword>
<accession>A0ABY5PGG2</accession>
<keyword evidence="2" id="KW-0472">Membrane</keyword>
<dbReference type="Pfam" id="PF14559">
    <property type="entry name" value="TPR_19"/>
    <property type="match status" value="1"/>
</dbReference>
<organism evidence="3 4">
    <name type="scientific">Svornostia abyssi</name>
    <dbReference type="NCBI Taxonomy" id="2898438"/>
    <lineage>
        <taxon>Bacteria</taxon>
        <taxon>Bacillati</taxon>
        <taxon>Actinomycetota</taxon>
        <taxon>Thermoleophilia</taxon>
        <taxon>Solirubrobacterales</taxon>
        <taxon>Baekduiaceae</taxon>
        <taxon>Svornostia</taxon>
    </lineage>
</organism>
<feature type="transmembrane region" description="Helical" evidence="2">
    <location>
        <begin position="253"/>
        <end position="271"/>
    </location>
</feature>
<protein>
    <submittedName>
        <fullName evidence="3">Tetratricopeptide repeat protein</fullName>
    </submittedName>
</protein>
<dbReference type="InterPro" id="IPR011990">
    <property type="entry name" value="TPR-like_helical_dom_sf"/>
</dbReference>
<evidence type="ECO:0000313" key="4">
    <source>
        <dbReference type="Proteomes" id="UP001058860"/>
    </source>
</evidence>
<dbReference type="RefSeq" id="WP_353864277.1">
    <property type="nucleotide sequence ID" value="NZ_CP088295.1"/>
</dbReference>
<name>A0ABY5PGG2_9ACTN</name>
<dbReference type="Gene3D" id="1.25.40.10">
    <property type="entry name" value="Tetratricopeptide repeat domain"/>
    <property type="match status" value="1"/>
</dbReference>
<proteinExistence type="predicted"/>
<keyword evidence="2" id="KW-1133">Transmembrane helix</keyword>
<feature type="repeat" description="TPR" evidence="1">
    <location>
        <begin position="170"/>
        <end position="203"/>
    </location>
</feature>